<protein>
    <recommendedName>
        <fullName evidence="2">Gfo/Idh/MocA-like oxidoreductase C-terminal domain-containing protein</fullName>
    </recommendedName>
</protein>
<dbReference type="EMBL" id="BARU01042736">
    <property type="protein sequence ID" value="GAH87894.1"/>
    <property type="molecule type" value="Genomic_DNA"/>
</dbReference>
<reference evidence="1" key="1">
    <citation type="journal article" date="2014" name="Front. Microbiol.">
        <title>High frequency of phylogenetically diverse reductive dehalogenase-homologous genes in deep subseafloor sedimentary metagenomes.</title>
        <authorList>
            <person name="Kawai M."/>
            <person name="Futagami T."/>
            <person name="Toyoda A."/>
            <person name="Takaki Y."/>
            <person name="Nishi S."/>
            <person name="Hori S."/>
            <person name="Arai W."/>
            <person name="Tsubouchi T."/>
            <person name="Morono Y."/>
            <person name="Uchiyama I."/>
            <person name="Ito T."/>
            <person name="Fujiyama A."/>
            <person name="Inagaki F."/>
            <person name="Takami H."/>
        </authorList>
    </citation>
    <scope>NUCLEOTIDE SEQUENCE</scope>
    <source>
        <strain evidence="1">Expedition CK06-06</strain>
    </source>
</reference>
<sequence length="88" mass="10510">GEENLLKKWKHKDTDFFNKVNPMNYFHERQIEDFLRAIIKGTKPLIDGKEGRKTVEIFTAIYRSNRDRMPVKFPLQPENKADFDGRLK</sequence>
<organism evidence="1">
    <name type="scientific">marine sediment metagenome</name>
    <dbReference type="NCBI Taxonomy" id="412755"/>
    <lineage>
        <taxon>unclassified sequences</taxon>
        <taxon>metagenomes</taxon>
        <taxon>ecological metagenomes</taxon>
    </lineage>
</organism>
<comment type="caution">
    <text evidence="1">The sequence shown here is derived from an EMBL/GenBank/DDBJ whole genome shotgun (WGS) entry which is preliminary data.</text>
</comment>
<proteinExistence type="predicted"/>
<feature type="non-terminal residue" evidence="1">
    <location>
        <position position="1"/>
    </location>
</feature>
<gene>
    <name evidence="1" type="ORF">S03H2_65601</name>
</gene>
<evidence type="ECO:0000313" key="1">
    <source>
        <dbReference type="EMBL" id="GAH87894.1"/>
    </source>
</evidence>
<name>X1KCH3_9ZZZZ</name>
<dbReference type="AlphaFoldDB" id="X1KCH3"/>
<evidence type="ECO:0008006" key="2">
    <source>
        <dbReference type="Google" id="ProtNLM"/>
    </source>
</evidence>
<accession>X1KCH3</accession>
<dbReference type="Gene3D" id="3.30.360.10">
    <property type="entry name" value="Dihydrodipicolinate Reductase, domain 2"/>
    <property type="match status" value="1"/>
</dbReference>